<evidence type="ECO:0000313" key="1">
    <source>
        <dbReference type="EMBL" id="ELY49262.1"/>
    </source>
</evidence>
<evidence type="ECO:0000313" key="2">
    <source>
        <dbReference type="Proteomes" id="UP000011690"/>
    </source>
</evidence>
<keyword evidence="2" id="KW-1185">Reference proteome</keyword>
<accession>L9WIQ8</accession>
<gene>
    <name evidence="1" type="ORF">C494_08362</name>
</gene>
<organism evidence="1 2">
    <name type="scientific">Natronorubrum bangense JCM 10635</name>
    <dbReference type="NCBI Taxonomy" id="1227500"/>
    <lineage>
        <taxon>Archaea</taxon>
        <taxon>Methanobacteriati</taxon>
        <taxon>Methanobacteriota</taxon>
        <taxon>Stenosarchaea group</taxon>
        <taxon>Halobacteria</taxon>
        <taxon>Halobacteriales</taxon>
        <taxon>Natrialbaceae</taxon>
        <taxon>Natronorubrum</taxon>
    </lineage>
</organism>
<dbReference type="AlphaFoldDB" id="L9WIQ8"/>
<reference evidence="1 2" key="1">
    <citation type="journal article" date="2014" name="PLoS Genet.">
        <title>Phylogenetically driven sequencing of extremely halophilic archaea reveals strategies for static and dynamic osmo-response.</title>
        <authorList>
            <person name="Becker E.A."/>
            <person name="Seitzer P.M."/>
            <person name="Tritt A."/>
            <person name="Larsen D."/>
            <person name="Krusor M."/>
            <person name="Yao A.I."/>
            <person name="Wu D."/>
            <person name="Madern D."/>
            <person name="Eisen J.A."/>
            <person name="Darling A.E."/>
            <person name="Facciotti M.T."/>
        </authorList>
    </citation>
    <scope>NUCLEOTIDE SEQUENCE [LARGE SCALE GENOMIC DNA]</scope>
    <source>
        <strain evidence="1 2">JCM 10635</strain>
    </source>
</reference>
<dbReference type="Proteomes" id="UP000011690">
    <property type="component" value="Unassembled WGS sequence"/>
</dbReference>
<sequence length="255" mass="27647">MSVGEMSQARSRRWDDGDAYVEQVIYAGTSEEGYDEDRYDLVALFVAVTDGDETSSCLDRGAIDSFAITVAAESDGLEIRPPYHDSIDVRAAVPSDPHSLLETDSETFDDHAALAEEDSVDAALRRRERRQPWLDRRRILPTVRGVLEAATFESERLTCPFGEVANLGTLAVGLFENADRIGAPSGPGGVTKTTYTFEDVDSAPAVAIGYLRDVELVGNTSEPTLEVTTQLSSTGSVLASDLPAATYRHETPLEL</sequence>
<dbReference type="EMBL" id="AOHY01000019">
    <property type="protein sequence ID" value="ELY49262.1"/>
    <property type="molecule type" value="Genomic_DNA"/>
</dbReference>
<dbReference type="PATRIC" id="fig|1227500.6.peg.1682"/>
<protein>
    <submittedName>
        <fullName evidence="1">Uncharacterized protein</fullName>
    </submittedName>
</protein>
<proteinExistence type="predicted"/>
<comment type="caution">
    <text evidence="1">The sequence shown here is derived from an EMBL/GenBank/DDBJ whole genome shotgun (WGS) entry which is preliminary data.</text>
</comment>
<name>L9WIQ8_9EURY</name>